<dbReference type="EMBL" id="CP019480">
    <property type="protein sequence ID" value="UQC89154.1"/>
    <property type="molecule type" value="Genomic_DNA"/>
</dbReference>
<sequence>MWLAALHQPTTPRRDKKRKYQIICFEDILISHSDSKSQASIEIEDESFQRQLLMHRDFHDWLPDLSLSPPSNPTQYVIVCQEGLTNERQQSPSCGVRILEERKHPTNPACLEVACVPVRNHDILLIRQCYTNSGCPLGAEILHQFTLFILLALARPL</sequence>
<protein>
    <submittedName>
        <fullName evidence="1">Uncharacterized protein</fullName>
    </submittedName>
</protein>
<dbReference type="AlphaFoldDB" id="A0A9Q8WMU2"/>
<keyword evidence="2" id="KW-1185">Reference proteome</keyword>
<proteinExistence type="predicted"/>
<accession>A0A9Q8WMU2</accession>
<dbReference type="RefSeq" id="XP_049150755.1">
    <property type="nucleotide sequence ID" value="XM_049293609.1"/>
</dbReference>
<evidence type="ECO:0000313" key="2">
    <source>
        <dbReference type="Proteomes" id="UP000830671"/>
    </source>
</evidence>
<gene>
    <name evidence="1" type="ORF">CLUP02_14682</name>
</gene>
<dbReference type="GeneID" id="73348619"/>
<dbReference type="KEGG" id="clup:CLUP02_14682"/>
<evidence type="ECO:0000313" key="1">
    <source>
        <dbReference type="EMBL" id="UQC89154.1"/>
    </source>
</evidence>
<dbReference type="Proteomes" id="UP000830671">
    <property type="component" value="Chromosome 8"/>
</dbReference>
<organism evidence="1 2">
    <name type="scientific">Colletotrichum lupini</name>
    <dbReference type="NCBI Taxonomy" id="145971"/>
    <lineage>
        <taxon>Eukaryota</taxon>
        <taxon>Fungi</taxon>
        <taxon>Dikarya</taxon>
        <taxon>Ascomycota</taxon>
        <taxon>Pezizomycotina</taxon>
        <taxon>Sordariomycetes</taxon>
        <taxon>Hypocreomycetidae</taxon>
        <taxon>Glomerellales</taxon>
        <taxon>Glomerellaceae</taxon>
        <taxon>Colletotrichum</taxon>
        <taxon>Colletotrichum acutatum species complex</taxon>
    </lineage>
</organism>
<name>A0A9Q8WMU2_9PEZI</name>
<reference evidence="1" key="1">
    <citation type="journal article" date="2021" name="Mol. Plant Microbe Interact.">
        <title>Complete Genome Sequence of the Plant-Pathogenic Fungus Colletotrichum lupini.</title>
        <authorList>
            <person name="Baroncelli R."/>
            <person name="Pensec F."/>
            <person name="Da Lio D."/>
            <person name="Boufleur T."/>
            <person name="Vicente I."/>
            <person name="Sarrocco S."/>
            <person name="Picot A."/>
            <person name="Baraldi E."/>
            <person name="Sukno S."/>
            <person name="Thon M."/>
            <person name="Le Floch G."/>
        </authorList>
    </citation>
    <scope>NUCLEOTIDE SEQUENCE</scope>
    <source>
        <strain evidence="1">IMI 504893</strain>
    </source>
</reference>